<dbReference type="InterPro" id="IPR035979">
    <property type="entry name" value="RBD_domain_sf"/>
</dbReference>
<gene>
    <name evidence="7" type="ORF">CAOG_000657</name>
</gene>
<dbReference type="InterPro" id="IPR000504">
    <property type="entry name" value="RRM_dom"/>
</dbReference>
<dbReference type="Pfam" id="PF15519">
    <property type="entry name" value="RBM39linker"/>
    <property type="match status" value="1"/>
</dbReference>
<sequence>MTTGTAGTAIETAPATARAARAIAAAVHPLAAHPRCRRGLEQAEPMPRRRLQRRRRQSSLSTSLVCRSPVKNRKSEWPPSATSDSRTRSLCTNCPPMSASTRLNRSLATKPAAAALAMMGANAGGVSNTPAAIARPVTLNPNSAAYNIATYQMNSGMTVQNVYHTMPLHSSAVHSAPLPAAPLGTAAIAMAAKQQTRVYVGSLDFALTEADVKSLFSPCGEVISVTLNRDNGKSKGYAFVQFADAGAAKLAMELNGVEVAGRPLKVNFATDPEGRFLNAPNAGPPMGMPPMGLPPMGMPPMGLPPMGLPPMGLPPMGLPPMDANPTADLSNVAIETQFLLLKNMFDPAQERDPEWQLDIRDTVLDECVKHGSVTHIFVDANSPGFVFIKFSSVEACIAVQRTMHGRWFAGKLITADYVPEPMYHARFPESRDATVALQPSS</sequence>
<keyword evidence="8" id="KW-1185">Reference proteome</keyword>
<reference evidence="8" key="1">
    <citation type="submission" date="2011-02" db="EMBL/GenBank/DDBJ databases">
        <title>The Genome Sequence of Capsaspora owczarzaki ATCC 30864.</title>
        <authorList>
            <person name="Russ C."/>
            <person name="Cuomo C."/>
            <person name="Burger G."/>
            <person name="Gray M.W."/>
            <person name="Holland P.W.H."/>
            <person name="King N."/>
            <person name="Lang F.B.F."/>
            <person name="Roger A.J."/>
            <person name="Ruiz-Trillo I."/>
            <person name="Young S.K."/>
            <person name="Zeng Q."/>
            <person name="Gargeya S."/>
            <person name="Alvarado L."/>
            <person name="Berlin A."/>
            <person name="Chapman S.B."/>
            <person name="Chen Z."/>
            <person name="Freedman E."/>
            <person name="Gellesch M."/>
            <person name="Goldberg J."/>
            <person name="Griggs A."/>
            <person name="Gujja S."/>
            <person name="Heilman E."/>
            <person name="Heiman D."/>
            <person name="Howarth C."/>
            <person name="Mehta T."/>
            <person name="Neiman D."/>
            <person name="Pearson M."/>
            <person name="Roberts A."/>
            <person name="Saif S."/>
            <person name="Shea T."/>
            <person name="Shenoy N."/>
            <person name="Sisk P."/>
            <person name="Stolte C."/>
            <person name="Sykes S."/>
            <person name="White J."/>
            <person name="Yandava C."/>
            <person name="Haas B."/>
            <person name="Nusbaum C."/>
            <person name="Birren B."/>
        </authorList>
    </citation>
    <scope>NUCLEOTIDE SEQUENCE</scope>
    <source>
        <strain evidence="8">ATCC 30864</strain>
    </source>
</reference>
<dbReference type="SMART" id="SM00360">
    <property type="entry name" value="RRM"/>
    <property type="match status" value="2"/>
</dbReference>
<dbReference type="GO" id="GO:0003723">
    <property type="term" value="F:RNA binding"/>
    <property type="evidence" value="ECO:0007669"/>
    <property type="project" value="UniProtKB-UniRule"/>
</dbReference>
<dbReference type="InterPro" id="IPR029123">
    <property type="entry name" value="RBM39_linker"/>
</dbReference>
<dbReference type="PANTHER" id="PTHR48036">
    <property type="entry name" value="SPLICING FACTOR (PAD-1), PUTATIVE (AFU_ORTHOLOGUE AFUA_1G15810)-RELATED"/>
    <property type="match status" value="1"/>
</dbReference>
<dbReference type="PROSITE" id="PS50102">
    <property type="entry name" value="RRM"/>
    <property type="match status" value="1"/>
</dbReference>
<dbReference type="EMBL" id="KE346360">
    <property type="protein sequence ID" value="KJE89116.1"/>
    <property type="molecule type" value="Genomic_DNA"/>
</dbReference>
<keyword evidence="1" id="KW-0597">Phosphoprotein</keyword>
<evidence type="ECO:0000256" key="2">
    <source>
        <dbReference type="ARBA" id="ARBA00022737"/>
    </source>
</evidence>
<dbReference type="InterPro" id="IPR006509">
    <property type="entry name" value="RBM39_SF"/>
</dbReference>
<keyword evidence="3 4" id="KW-0694">RNA-binding</keyword>
<dbReference type="Proteomes" id="UP000008743">
    <property type="component" value="Unassembled WGS sequence"/>
</dbReference>
<feature type="region of interest" description="Disordered" evidence="5">
    <location>
        <begin position="36"/>
        <end position="88"/>
    </location>
</feature>
<evidence type="ECO:0000259" key="6">
    <source>
        <dbReference type="PROSITE" id="PS50102"/>
    </source>
</evidence>
<feature type="domain" description="RRM" evidence="6">
    <location>
        <begin position="196"/>
        <end position="271"/>
    </location>
</feature>
<proteinExistence type="predicted"/>
<dbReference type="OrthoDB" id="8123449at2759"/>
<evidence type="ECO:0000256" key="1">
    <source>
        <dbReference type="ARBA" id="ARBA00022553"/>
    </source>
</evidence>
<dbReference type="CDD" id="cd12285">
    <property type="entry name" value="RRM3_RBM39_like"/>
    <property type="match status" value="1"/>
</dbReference>
<evidence type="ECO:0000256" key="3">
    <source>
        <dbReference type="ARBA" id="ARBA00022884"/>
    </source>
</evidence>
<keyword evidence="2" id="KW-0677">Repeat</keyword>
<dbReference type="Pfam" id="PF00076">
    <property type="entry name" value="RRM_1"/>
    <property type="match status" value="1"/>
</dbReference>
<name>A0A0D2U1S5_CAPO3</name>
<evidence type="ECO:0000313" key="7">
    <source>
        <dbReference type="EMBL" id="KJE89116.1"/>
    </source>
</evidence>
<dbReference type="Gene3D" id="3.30.70.330">
    <property type="match status" value="2"/>
</dbReference>
<evidence type="ECO:0000313" key="8">
    <source>
        <dbReference type="Proteomes" id="UP000008743"/>
    </source>
</evidence>
<dbReference type="GO" id="GO:0005634">
    <property type="term" value="C:nucleus"/>
    <property type="evidence" value="ECO:0007669"/>
    <property type="project" value="InterPro"/>
</dbReference>
<accession>A0A0D2U1S5</accession>
<feature type="compositionally biased region" description="Basic residues" evidence="5">
    <location>
        <begin position="48"/>
        <end position="57"/>
    </location>
</feature>
<protein>
    <submittedName>
        <fullName evidence="7">RNA binding domain-containing protein 39, variant</fullName>
    </submittedName>
</protein>
<dbReference type="AlphaFoldDB" id="A0A0D2U1S5"/>
<dbReference type="InterPro" id="IPR012677">
    <property type="entry name" value="Nucleotide-bd_a/b_plait_sf"/>
</dbReference>
<evidence type="ECO:0000256" key="4">
    <source>
        <dbReference type="PROSITE-ProRule" id="PRU00176"/>
    </source>
</evidence>
<evidence type="ECO:0000256" key="5">
    <source>
        <dbReference type="SAM" id="MobiDB-lite"/>
    </source>
</evidence>
<organism evidence="7 8">
    <name type="scientific">Capsaspora owczarzaki (strain ATCC 30864)</name>
    <dbReference type="NCBI Taxonomy" id="595528"/>
    <lineage>
        <taxon>Eukaryota</taxon>
        <taxon>Filasterea</taxon>
        <taxon>Capsaspora</taxon>
    </lineage>
</organism>
<dbReference type="GO" id="GO:0006397">
    <property type="term" value="P:mRNA processing"/>
    <property type="evidence" value="ECO:0007669"/>
    <property type="project" value="InterPro"/>
</dbReference>
<dbReference type="SUPFAM" id="SSF54928">
    <property type="entry name" value="RNA-binding domain, RBD"/>
    <property type="match status" value="1"/>
</dbReference>